<dbReference type="SUPFAM" id="SSF55781">
    <property type="entry name" value="GAF domain-like"/>
    <property type="match status" value="1"/>
</dbReference>
<gene>
    <name evidence="6" type="ORF">PQR62_08580</name>
</gene>
<proteinExistence type="predicted"/>
<keyword evidence="7" id="KW-1185">Reference proteome</keyword>
<dbReference type="Proteomes" id="UP001629246">
    <property type="component" value="Unassembled WGS sequence"/>
</dbReference>
<dbReference type="SUPFAM" id="SSF46785">
    <property type="entry name" value="Winged helix' DNA-binding domain"/>
    <property type="match status" value="1"/>
</dbReference>
<dbReference type="SMART" id="SM00346">
    <property type="entry name" value="HTH_ICLR"/>
    <property type="match status" value="1"/>
</dbReference>
<dbReference type="Gene3D" id="3.30.450.40">
    <property type="match status" value="1"/>
</dbReference>
<keyword evidence="2" id="KW-0238">DNA-binding</keyword>
<reference evidence="6 7" key="1">
    <citation type="journal article" date="2024" name="Chem. Sci.">
        <title>Discovery of megapolipeptins by genome mining of a Burkholderiales bacteria collection.</title>
        <authorList>
            <person name="Paulo B.S."/>
            <person name="Recchia M.J.J."/>
            <person name="Lee S."/>
            <person name="Fergusson C.H."/>
            <person name="Romanowski S.B."/>
            <person name="Hernandez A."/>
            <person name="Krull N."/>
            <person name="Liu D.Y."/>
            <person name="Cavanagh H."/>
            <person name="Bos A."/>
            <person name="Gray C.A."/>
            <person name="Murphy B.T."/>
            <person name="Linington R.G."/>
            <person name="Eustaquio A.S."/>
        </authorList>
    </citation>
    <scope>NUCLEOTIDE SEQUENCE [LARGE SCALE GENOMIC DNA]</scope>
    <source>
        <strain evidence="6 7">RL21-008-BIB-A</strain>
    </source>
</reference>
<organism evidence="6 7">
    <name type="scientific">Herbaspirillum lusitanum</name>
    <dbReference type="NCBI Taxonomy" id="213312"/>
    <lineage>
        <taxon>Bacteria</taxon>
        <taxon>Pseudomonadati</taxon>
        <taxon>Pseudomonadota</taxon>
        <taxon>Betaproteobacteria</taxon>
        <taxon>Burkholderiales</taxon>
        <taxon>Oxalobacteraceae</taxon>
        <taxon>Herbaspirillum</taxon>
    </lineage>
</organism>
<feature type="domain" description="HTH iclR-type" evidence="4">
    <location>
        <begin position="65"/>
        <end position="127"/>
    </location>
</feature>
<evidence type="ECO:0000313" key="7">
    <source>
        <dbReference type="Proteomes" id="UP001629246"/>
    </source>
</evidence>
<dbReference type="EMBL" id="JAQQFM010000003">
    <property type="protein sequence ID" value="MFL9924317.1"/>
    <property type="molecule type" value="Genomic_DNA"/>
</dbReference>
<dbReference type="InterPro" id="IPR050707">
    <property type="entry name" value="HTH_MetabolicPath_Reg"/>
</dbReference>
<dbReference type="InterPro" id="IPR029016">
    <property type="entry name" value="GAF-like_dom_sf"/>
</dbReference>
<evidence type="ECO:0000256" key="1">
    <source>
        <dbReference type="ARBA" id="ARBA00023015"/>
    </source>
</evidence>
<evidence type="ECO:0000259" key="4">
    <source>
        <dbReference type="PROSITE" id="PS51077"/>
    </source>
</evidence>
<comment type="caution">
    <text evidence="6">The sequence shown here is derived from an EMBL/GenBank/DDBJ whole genome shotgun (WGS) entry which is preliminary data.</text>
</comment>
<protein>
    <submittedName>
        <fullName evidence="6">IclR family transcriptional regulator</fullName>
    </submittedName>
</protein>
<dbReference type="PANTHER" id="PTHR30136">
    <property type="entry name" value="HELIX-TURN-HELIX TRANSCRIPTIONAL REGULATOR, ICLR FAMILY"/>
    <property type="match status" value="1"/>
</dbReference>
<dbReference type="InterPro" id="IPR005471">
    <property type="entry name" value="Tscrpt_reg_IclR_N"/>
</dbReference>
<dbReference type="Pfam" id="PF09339">
    <property type="entry name" value="HTH_IclR"/>
    <property type="match status" value="1"/>
</dbReference>
<dbReference type="RefSeq" id="WP_408156822.1">
    <property type="nucleotide sequence ID" value="NZ_JAQQFM010000003.1"/>
</dbReference>
<evidence type="ECO:0000256" key="2">
    <source>
        <dbReference type="ARBA" id="ARBA00023125"/>
    </source>
</evidence>
<feature type="domain" description="IclR-ED" evidence="5">
    <location>
        <begin position="128"/>
        <end position="311"/>
    </location>
</feature>
<keyword evidence="1" id="KW-0805">Transcription regulation</keyword>
<dbReference type="Pfam" id="PF01614">
    <property type="entry name" value="IclR_C"/>
    <property type="match status" value="1"/>
</dbReference>
<keyword evidence="3" id="KW-0804">Transcription</keyword>
<evidence type="ECO:0000256" key="3">
    <source>
        <dbReference type="ARBA" id="ARBA00023163"/>
    </source>
</evidence>
<accession>A0ABW9AA74</accession>
<dbReference type="InterPro" id="IPR036390">
    <property type="entry name" value="WH_DNA-bd_sf"/>
</dbReference>
<evidence type="ECO:0000313" key="6">
    <source>
        <dbReference type="EMBL" id="MFL9924317.1"/>
    </source>
</evidence>
<dbReference type="PROSITE" id="PS51077">
    <property type="entry name" value="HTH_ICLR"/>
    <property type="match status" value="1"/>
</dbReference>
<dbReference type="Gene3D" id="1.10.10.10">
    <property type="entry name" value="Winged helix-like DNA-binding domain superfamily/Winged helix DNA-binding domain"/>
    <property type="match status" value="1"/>
</dbReference>
<dbReference type="PANTHER" id="PTHR30136:SF33">
    <property type="entry name" value="TRANSCRIPTIONAL REGULATORY PROTEIN"/>
    <property type="match status" value="1"/>
</dbReference>
<dbReference type="InterPro" id="IPR014757">
    <property type="entry name" value="Tscrpt_reg_IclR_C"/>
</dbReference>
<name>A0ABW9AA74_9BURK</name>
<dbReference type="InterPro" id="IPR036388">
    <property type="entry name" value="WH-like_DNA-bd_sf"/>
</dbReference>
<evidence type="ECO:0000259" key="5">
    <source>
        <dbReference type="PROSITE" id="PS51078"/>
    </source>
</evidence>
<sequence>MLKADKNAAIGAIGAAGARKRVADVPPSRGDDRAVQRMAAGISTGTASVPDVAGDDAGDDSVTATHTLERALKLLKVFYGSSKPLAHSELVRRTGYSKASVSRLAATLVSLGYLNRAPDGVRVQIGVRGLRLGQKYLVNSPLPEIARPVMQAFADKYDMSVGLAMADQLDMIYVQYCNSSKIATLRLGVGRAVPMALSSIGRAYVWAQPPELRQRLLFGIWKKSGAHGPQVVAKMERAFGDLDTHGYCLAAGEYQRDTFAVSVPLAVGNPPLQMGLNCSAVGPIPDRVMIRDELAPALMKMARLLTLELENEDSSLF</sequence>
<dbReference type="PROSITE" id="PS51078">
    <property type="entry name" value="ICLR_ED"/>
    <property type="match status" value="1"/>
</dbReference>